<evidence type="ECO:0000256" key="1">
    <source>
        <dbReference type="ARBA" id="ARBA00001698"/>
    </source>
</evidence>
<evidence type="ECO:0000256" key="9">
    <source>
        <dbReference type="ARBA" id="ARBA00022516"/>
    </source>
</evidence>
<dbReference type="EMBL" id="QFBC01000006">
    <property type="protein sequence ID" value="PWE55357.1"/>
    <property type="molecule type" value="Genomic_DNA"/>
</dbReference>
<feature type="transmembrane region" description="Helical" evidence="19">
    <location>
        <begin position="129"/>
        <end position="151"/>
    </location>
</feature>
<feature type="transmembrane region" description="Helical" evidence="19">
    <location>
        <begin position="81"/>
        <end position="98"/>
    </location>
</feature>
<dbReference type="PROSITE" id="PS01315">
    <property type="entry name" value="CDS"/>
    <property type="match status" value="1"/>
</dbReference>
<keyword evidence="13 19" id="KW-1133">Transmembrane helix</keyword>
<keyword evidence="15 19" id="KW-0472">Membrane</keyword>
<comment type="pathway">
    <text evidence="4">Lipid metabolism.</text>
</comment>
<keyword evidence="11 18" id="KW-0812">Transmembrane</keyword>
<accession>A0A2U2DPX3</accession>
<feature type="transmembrane region" description="Helical" evidence="19">
    <location>
        <begin position="198"/>
        <end position="220"/>
    </location>
</feature>
<evidence type="ECO:0000313" key="20">
    <source>
        <dbReference type="EMBL" id="PWE55357.1"/>
    </source>
</evidence>
<dbReference type="RefSeq" id="WP_109459054.1">
    <property type="nucleotide sequence ID" value="NZ_QFBC01000006.1"/>
</dbReference>
<evidence type="ECO:0000313" key="21">
    <source>
        <dbReference type="Proteomes" id="UP000245252"/>
    </source>
</evidence>
<evidence type="ECO:0000256" key="6">
    <source>
        <dbReference type="ARBA" id="ARBA00012487"/>
    </source>
</evidence>
<evidence type="ECO:0000256" key="10">
    <source>
        <dbReference type="ARBA" id="ARBA00022679"/>
    </source>
</evidence>
<evidence type="ECO:0000256" key="8">
    <source>
        <dbReference type="ARBA" id="ARBA00022475"/>
    </source>
</evidence>
<evidence type="ECO:0000256" key="17">
    <source>
        <dbReference type="ARBA" id="ARBA00023264"/>
    </source>
</evidence>
<dbReference type="OrthoDB" id="9799199at2"/>
<comment type="pathway">
    <text evidence="3 18">Phospholipid metabolism; CDP-diacylglycerol biosynthesis; CDP-diacylglycerol from sn-glycerol 3-phosphate: step 3/3.</text>
</comment>
<keyword evidence="10 18" id="KW-0808">Transferase</keyword>
<evidence type="ECO:0000256" key="2">
    <source>
        <dbReference type="ARBA" id="ARBA00004651"/>
    </source>
</evidence>
<protein>
    <recommendedName>
        <fullName evidence="7 18">Phosphatidate cytidylyltransferase</fullName>
        <ecNumber evidence="6 18">2.7.7.41</ecNumber>
    </recommendedName>
</protein>
<reference evidence="20 21" key="1">
    <citation type="submission" date="2018-05" db="EMBL/GenBank/DDBJ databases">
        <title>The draft genome of strain NS-104.</title>
        <authorList>
            <person name="Hang P."/>
            <person name="Jiang J."/>
        </authorList>
    </citation>
    <scope>NUCLEOTIDE SEQUENCE [LARGE SCALE GENOMIC DNA]</scope>
    <source>
        <strain evidence="20 21">NS-104</strain>
    </source>
</reference>
<keyword evidence="12 18" id="KW-0548">Nucleotidyltransferase</keyword>
<keyword evidence="14" id="KW-0443">Lipid metabolism</keyword>
<evidence type="ECO:0000256" key="13">
    <source>
        <dbReference type="ARBA" id="ARBA00022989"/>
    </source>
</evidence>
<dbReference type="EC" id="2.7.7.41" evidence="6 18"/>
<proteinExistence type="inferred from homology"/>
<evidence type="ECO:0000256" key="15">
    <source>
        <dbReference type="ARBA" id="ARBA00023136"/>
    </source>
</evidence>
<comment type="catalytic activity">
    <reaction evidence="1 18">
        <text>a 1,2-diacyl-sn-glycero-3-phosphate + CTP + H(+) = a CDP-1,2-diacyl-sn-glycerol + diphosphate</text>
        <dbReference type="Rhea" id="RHEA:16229"/>
        <dbReference type="ChEBI" id="CHEBI:15378"/>
        <dbReference type="ChEBI" id="CHEBI:33019"/>
        <dbReference type="ChEBI" id="CHEBI:37563"/>
        <dbReference type="ChEBI" id="CHEBI:58332"/>
        <dbReference type="ChEBI" id="CHEBI:58608"/>
        <dbReference type="EC" id="2.7.7.41"/>
    </reaction>
</comment>
<feature type="transmembrane region" description="Helical" evidence="19">
    <location>
        <begin position="105"/>
        <end position="123"/>
    </location>
</feature>
<dbReference type="Proteomes" id="UP000245252">
    <property type="component" value="Unassembled WGS sequence"/>
</dbReference>
<dbReference type="InterPro" id="IPR000374">
    <property type="entry name" value="PC_trans"/>
</dbReference>
<organism evidence="20 21">
    <name type="scientific">Metarhizobium album</name>
    <dbReference type="NCBI Taxonomy" id="2182425"/>
    <lineage>
        <taxon>Bacteria</taxon>
        <taxon>Pseudomonadati</taxon>
        <taxon>Pseudomonadota</taxon>
        <taxon>Alphaproteobacteria</taxon>
        <taxon>Hyphomicrobiales</taxon>
        <taxon>Rhizobiaceae</taxon>
        <taxon>Metarhizobium</taxon>
    </lineage>
</organism>
<evidence type="ECO:0000256" key="19">
    <source>
        <dbReference type="SAM" id="Phobius"/>
    </source>
</evidence>
<dbReference type="GO" id="GO:0004605">
    <property type="term" value="F:phosphatidate cytidylyltransferase activity"/>
    <property type="evidence" value="ECO:0007669"/>
    <property type="project" value="UniProtKB-EC"/>
</dbReference>
<dbReference type="GO" id="GO:0016024">
    <property type="term" value="P:CDP-diacylglycerol biosynthetic process"/>
    <property type="evidence" value="ECO:0007669"/>
    <property type="project" value="UniProtKB-UniPathway"/>
</dbReference>
<keyword evidence="9" id="KW-0444">Lipid biosynthesis</keyword>
<feature type="transmembrane region" description="Helical" evidence="19">
    <location>
        <begin position="172"/>
        <end position="192"/>
    </location>
</feature>
<feature type="transmembrane region" description="Helical" evidence="19">
    <location>
        <begin position="7"/>
        <end position="26"/>
    </location>
</feature>
<keyword evidence="16" id="KW-0594">Phospholipid biosynthesis</keyword>
<keyword evidence="21" id="KW-1185">Reference proteome</keyword>
<dbReference type="AlphaFoldDB" id="A0A2U2DPX3"/>
<evidence type="ECO:0000256" key="4">
    <source>
        <dbReference type="ARBA" id="ARBA00005189"/>
    </source>
</evidence>
<evidence type="ECO:0000256" key="3">
    <source>
        <dbReference type="ARBA" id="ARBA00005119"/>
    </source>
</evidence>
<dbReference type="Pfam" id="PF01148">
    <property type="entry name" value="CTP_transf_1"/>
    <property type="match status" value="1"/>
</dbReference>
<keyword evidence="17" id="KW-1208">Phospholipid metabolism</keyword>
<dbReference type="UniPathway" id="UPA00557">
    <property type="reaction ID" value="UER00614"/>
</dbReference>
<evidence type="ECO:0000256" key="5">
    <source>
        <dbReference type="ARBA" id="ARBA00010185"/>
    </source>
</evidence>
<dbReference type="PANTHER" id="PTHR46382:SF1">
    <property type="entry name" value="PHOSPHATIDATE CYTIDYLYLTRANSFERASE"/>
    <property type="match status" value="1"/>
</dbReference>
<feature type="transmembrane region" description="Helical" evidence="19">
    <location>
        <begin position="241"/>
        <end position="262"/>
    </location>
</feature>
<comment type="subcellular location">
    <subcellularLocation>
        <location evidence="2">Cell membrane</location>
        <topology evidence="2">Multi-pass membrane protein</topology>
    </subcellularLocation>
</comment>
<gene>
    <name evidence="20" type="ORF">DEM27_14920</name>
</gene>
<sequence>MSRELRLRIVSGIVLAIVVLAATWYGGVAFRALSALIALLIYSEWSTITRLPSQDFRGNALGWLAIASIAANILFGSEDYAIPLLGGFTITAMLFAGLRKSGTWWLPGGVFYAGLSGISLAAIRADDAVGLVAMLFVFAVVWATDILAYFVGRALKGPKLAPRISPGKTWSGAIGGTVSGVAAGTAVAFAHFPGTGLWIVFVAFLLSVSSQIGDLFESFIKRRFGVKDSGKIIPGHGGVMDRVDGLVFACFAAFLLAVWHSMLNNGILTSVGAFLLGLGL</sequence>
<dbReference type="PANTHER" id="PTHR46382">
    <property type="entry name" value="PHOSPHATIDATE CYTIDYLYLTRANSFERASE"/>
    <property type="match status" value="1"/>
</dbReference>
<comment type="similarity">
    <text evidence="5 18">Belongs to the CDS family.</text>
</comment>
<evidence type="ECO:0000256" key="12">
    <source>
        <dbReference type="ARBA" id="ARBA00022695"/>
    </source>
</evidence>
<evidence type="ECO:0000256" key="11">
    <source>
        <dbReference type="ARBA" id="ARBA00022692"/>
    </source>
</evidence>
<dbReference type="GO" id="GO:0005886">
    <property type="term" value="C:plasma membrane"/>
    <property type="evidence" value="ECO:0007669"/>
    <property type="project" value="UniProtKB-SubCell"/>
</dbReference>
<name>A0A2U2DPX3_9HYPH</name>
<evidence type="ECO:0000256" key="18">
    <source>
        <dbReference type="RuleBase" id="RU003938"/>
    </source>
</evidence>
<comment type="caution">
    <text evidence="20">The sequence shown here is derived from an EMBL/GenBank/DDBJ whole genome shotgun (WGS) entry which is preliminary data.</text>
</comment>
<evidence type="ECO:0000256" key="16">
    <source>
        <dbReference type="ARBA" id="ARBA00023209"/>
    </source>
</evidence>
<evidence type="ECO:0000256" key="14">
    <source>
        <dbReference type="ARBA" id="ARBA00023098"/>
    </source>
</evidence>
<keyword evidence="8" id="KW-1003">Cell membrane</keyword>
<evidence type="ECO:0000256" key="7">
    <source>
        <dbReference type="ARBA" id="ARBA00019373"/>
    </source>
</evidence>